<comment type="caution">
    <text evidence="6">The sequence shown here is derived from an EMBL/GenBank/DDBJ whole genome shotgun (WGS) entry which is preliminary data.</text>
</comment>
<organism evidence="6 7">
    <name type="scientific">Phyllobacterium brassicacearum</name>
    <dbReference type="NCBI Taxonomy" id="314235"/>
    <lineage>
        <taxon>Bacteria</taxon>
        <taxon>Pseudomonadati</taxon>
        <taxon>Pseudomonadota</taxon>
        <taxon>Alphaproteobacteria</taxon>
        <taxon>Hyphomicrobiales</taxon>
        <taxon>Phyllobacteriaceae</taxon>
        <taxon>Phyllobacterium</taxon>
    </lineage>
</organism>
<gene>
    <name evidence="6" type="ORF">CU102_00720</name>
</gene>
<dbReference type="Pfam" id="PF00005">
    <property type="entry name" value="ABC_tran"/>
    <property type="match status" value="1"/>
</dbReference>
<evidence type="ECO:0000313" key="6">
    <source>
        <dbReference type="EMBL" id="PSH70614.1"/>
    </source>
</evidence>
<dbReference type="SMART" id="SM00382">
    <property type="entry name" value="AAA"/>
    <property type="match status" value="1"/>
</dbReference>
<dbReference type="Gene3D" id="3.40.50.300">
    <property type="entry name" value="P-loop containing nucleotide triphosphate hydrolases"/>
    <property type="match status" value="1"/>
</dbReference>
<dbReference type="PROSITE" id="PS00211">
    <property type="entry name" value="ABC_TRANSPORTER_1"/>
    <property type="match status" value="1"/>
</dbReference>
<proteinExistence type="inferred from homology"/>
<evidence type="ECO:0000313" key="7">
    <source>
        <dbReference type="Proteomes" id="UP000241444"/>
    </source>
</evidence>
<dbReference type="OrthoDB" id="8440418at2"/>
<keyword evidence="2" id="KW-0813">Transport</keyword>
<dbReference type="Proteomes" id="UP000241444">
    <property type="component" value="Unassembled WGS sequence"/>
</dbReference>
<keyword evidence="7" id="KW-1185">Reference proteome</keyword>
<evidence type="ECO:0000256" key="4">
    <source>
        <dbReference type="ARBA" id="ARBA00022840"/>
    </source>
</evidence>
<dbReference type="InterPro" id="IPR050319">
    <property type="entry name" value="ABC_transp_ATP-bind"/>
</dbReference>
<keyword evidence="3" id="KW-0547">Nucleotide-binding</keyword>
<evidence type="ECO:0000259" key="5">
    <source>
        <dbReference type="PROSITE" id="PS50893"/>
    </source>
</evidence>
<dbReference type="InterPro" id="IPR003439">
    <property type="entry name" value="ABC_transporter-like_ATP-bd"/>
</dbReference>
<dbReference type="PANTHER" id="PTHR43776">
    <property type="entry name" value="TRANSPORT ATP-BINDING PROTEIN"/>
    <property type="match status" value="1"/>
</dbReference>
<name>A0A2P7BVX4_9HYPH</name>
<dbReference type="AlphaFoldDB" id="A0A2P7BVX4"/>
<dbReference type="InterPro" id="IPR017871">
    <property type="entry name" value="ABC_transporter-like_CS"/>
</dbReference>
<dbReference type="GO" id="GO:0016887">
    <property type="term" value="F:ATP hydrolysis activity"/>
    <property type="evidence" value="ECO:0007669"/>
    <property type="project" value="InterPro"/>
</dbReference>
<evidence type="ECO:0000256" key="1">
    <source>
        <dbReference type="ARBA" id="ARBA00005417"/>
    </source>
</evidence>
<dbReference type="SUPFAM" id="SSF52540">
    <property type="entry name" value="P-loop containing nucleoside triphosphate hydrolases"/>
    <property type="match status" value="1"/>
</dbReference>
<feature type="domain" description="ABC transporter" evidence="5">
    <location>
        <begin position="11"/>
        <end position="252"/>
    </location>
</feature>
<evidence type="ECO:0000256" key="2">
    <source>
        <dbReference type="ARBA" id="ARBA00022448"/>
    </source>
</evidence>
<dbReference type="InterPro" id="IPR027417">
    <property type="entry name" value="P-loop_NTPase"/>
</dbReference>
<protein>
    <submittedName>
        <fullName evidence="6">Peptide ABC transporter ATP-binding protein</fullName>
    </submittedName>
</protein>
<comment type="similarity">
    <text evidence="1">Belongs to the ABC transporter superfamily.</text>
</comment>
<dbReference type="EMBL" id="PGGO01000001">
    <property type="protein sequence ID" value="PSH70614.1"/>
    <property type="molecule type" value="Genomic_DNA"/>
</dbReference>
<evidence type="ECO:0000256" key="3">
    <source>
        <dbReference type="ARBA" id="ARBA00022741"/>
    </source>
</evidence>
<dbReference type="GO" id="GO:0055085">
    <property type="term" value="P:transmembrane transport"/>
    <property type="evidence" value="ECO:0007669"/>
    <property type="project" value="UniProtKB-ARBA"/>
</dbReference>
<accession>A0A2P7BVX4</accession>
<reference evidence="7" key="1">
    <citation type="submission" date="2017-11" db="EMBL/GenBank/DDBJ databases">
        <authorList>
            <person name="Kuznetsova I."/>
            <person name="Sazanova A."/>
            <person name="Chirak E."/>
            <person name="Safronova V."/>
            <person name="Willems A."/>
        </authorList>
    </citation>
    <scope>NUCLEOTIDE SEQUENCE [LARGE SCALE GENOMIC DNA]</scope>
    <source>
        <strain evidence="7">STM 196</strain>
    </source>
</reference>
<dbReference type="RefSeq" id="WP_106709050.1">
    <property type="nucleotide sequence ID" value="NZ_PGGO01000001.1"/>
</dbReference>
<dbReference type="InterPro" id="IPR003593">
    <property type="entry name" value="AAA+_ATPase"/>
</dbReference>
<sequence length="260" mass="28208">MIGGLAEPPVLDVRNLGKRFGDRSATGLANVSFSIQTGETLAVVGASGAGKTTLARLVMRLAESDEGSIHLRGRDITVLHDELLRPLRPRFQMVFQDPLAAFNPRASVKRILQDPLRINGLAAKGEYDALIDAAVTRVGLSTDVIDRYPLELSGGQRQRVAIARAIMTKPDLIVLDEPVSALDVSVRAQILNLLLDLQEETGIAYLFISHDLAVVRAFADRIIVMDDGRIVEAGETEAVLANPQAEATRVLIDAVPRLKY</sequence>
<dbReference type="GO" id="GO:0005524">
    <property type="term" value="F:ATP binding"/>
    <property type="evidence" value="ECO:0007669"/>
    <property type="project" value="UniProtKB-KW"/>
</dbReference>
<dbReference type="PROSITE" id="PS50893">
    <property type="entry name" value="ABC_TRANSPORTER_2"/>
    <property type="match status" value="1"/>
</dbReference>
<keyword evidence="4 6" id="KW-0067">ATP-binding</keyword>
<dbReference type="CDD" id="cd03257">
    <property type="entry name" value="ABC_NikE_OppD_transporters"/>
    <property type="match status" value="1"/>
</dbReference>
<dbReference type="PANTHER" id="PTHR43776:SF7">
    <property type="entry name" value="D,D-DIPEPTIDE TRANSPORT ATP-BINDING PROTEIN DDPF-RELATED"/>
    <property type="match status" value="1"/>
</dbReference>